<dbReference type="GO" id="GO:0051191">
    <property type="term" value="P:prosthetic group biosynthetic process"/>
    <property type="evidence" value="ECO:0007669"/>
    <property type="project" value="TreeGrafter"/>
</dbReference>
<dbReference type="NCBIfam" id="NF002315">
    <property type="entry name" value="PRK01237.1"/>
    <property type="match status" value="1"/>
</dbReference>
<evidence type="ECO:0000313" key="6">
    <source>
        <dbReference type="EMBL" id="GIF96977.1"/>
    </source>
</evidence>
<dbReference type="RefSeq" id="WP_120314851.1">
    <property type="nucleotide sequence ID" value="NZ_BONH01000007.1"/>
</dbReference>
<dbReference type="InterPro" id="IPR002736">
    <property type="entry name" value="CitG"/>
</dbReference>
<gene>
    <name evidence="6" type="ORF">Cci01nite_20710</name>
</gene>
<dbReference type="GO" id="GO:0005524">
    <property type="term" value="F:ATP binding"/>
    <property type="evidence" value="ECO:0007669"/>
    <property type="project" value="UniProtKB-KW"/>
</dbReference>
<dbReference type="HAMAP" id="MF_01883">
    <property type="entry name" value="MdcB"/>
    <property type="match status" value="1"/>
</dbReference>
<name>A0A8J3K5R8_9ACTN</name>
<protein>
    <recommendedName>
        <fullName evidence="2">triphosphoribosyl-dephospho-CoA synthase</fullName>
        <ecNumber evidence="2">2.4.2.52</ecNumber>
    </recommendedName>
</protein>
<organism evidence="6 7">
    <name type="scientific">Catellatospora citrea</name>
    <dbReference type="NCBI Taxonomy" id="53366"/>
    <lineage>
        <taxon>Bacteria</taxon>
        <taxon>Bacillati</taxon>
        <taxon>Actinomycetota</taxon>
        <taxon>Actinomycetes</taxon>
        <taxon>Micromonosporales</taxon>
        <taxon>Micromonosporaceae</taxon>
        <taxon>Catellatospora</taxon>
    </lineage>
</organism>
<dbReference type="GO" id="GO:0046917">
    <property type="term" value="F:triphosphoribosyl-dephospho-CoA synthase activity"/>
    <property type="evidence" value="ECO:0007669"/>
    <property type="project" value="UniProtKB-EC"/>
</dbReference>
<evidence type="ECO:0000256" key="4">
    <source>
        <dbReference type="ARBA" id="ARBA00022741"/>
    </source>
</evidence>
<sequence>MLAVSSARRTPAGLAESLGAVAGQALHDEATLTPKPGLVDARGGGAHHDMNLSTLLDSAAALVAPIAACAAAATCLPLGRDLRAVIGVIGRDGEQRMLAATGGVNTHRGALWALGLLAAGIAATGTVGGARGFAARLAAVADPAREARPASHGSRVHRVFGATGARGEARRGFPHAVDVALPMLHARRAARRDEHTARTDALLASMSSLEDTCLLHRAGRSGLQAVRAGAAAVLRAGGSGAAGGGAALDRLDRLCRHRRLSPGGSGDALAAALFLDAAGRLLTEGSS</sequence>
<evidence type="ECO:0000256" key="5">
    <source>
        <dbReference type="ARBA" id="ARBA00022840"/>
    </source>
</evidence>
<dbReference type="Pfam" id="PF01874">
    <property type="entry name" value="CitG"/>
    <property type="match status" value="1"/>
</dbReference>
<evidence type="ECO:0000256" key="1">
    <source>
        <dbReference type="ARBA" id="ARBA00001210"/>
    </source>
</evidence>
<accession>A0A8J3K5R8</accession>
<dbReference type="AlphaFoldDB" id="A0A8J3K5R8"/>
<dbReference type="EC" id="2.4.2.52" evidence="2"/>
<dbReference type="Proteomes" id="UP000659904">
    <property type="component" value="Unassembled WGS sequence"/>
</dbReference>
<dbReference type="PANTHER" id="PTHR30201">
    <property type="entry name" value="TRIPHOSPHORIBOSYL-DEPHOSPHO-COA SYNTHASE"/>
    <property type="match status" value="1"/>
</dbReference>
<comment type="caution">
    <text evidence="6">The sequence shown here is derived from an EMBL/GenBank/DDBJ whole genome shotgun (WGS) entry which is preliminary data.</text>
</comment>
<keyword evidence="5" id="KW-0067">ATP-binding</keyword>
<dbReference type="PANTHER" id="PTHR30201:SF2">
    <property type="entry name" value="2-(5''-TRIPHOSPHORIBOSYL)-3'-DEPHOSPHOCOENZYME-A SYNTHASE"/>
    <property type="match status" value="1"/>
</dbReference>
<keyword evidence="3" id="KW-0808">Transferase</keyword>
<keyword evidence="4" id="KW-0547">Nucleotide-binding</keyword>
<dbReference type="EMBL" id="BONH01000007">
    <property type="protein sequence ID" value="GIF96977.1"/>
    <property type="molecule type" value="Genomic_DNA"/>
</dbReference>
<proteinExistence type="inferred from homology"/>
<evidence type="ECO:0000256" key="2">
    <source>
        <dbReference type="ARBA" id="ARBA00012074"/>
    </source>
</evidence>
<dbReference type="InterPro" id="IPR017555">
    <property type="entry name" value="TriPribosyl-deP-CoA_syn"/>
</dbReference>
<keyword evidence="7" id="KW-1185">Reference proteome</keyword>
<dbReference type="Gene3D" id="1.10.4200.10">
    <property type="entry name" value="Triphosphoribosyl-dephospho-CoA protein"/>
    <property type="match status" value="1"/>
</dbReference>
<evidence type="ECO:0000313" key="7">
    <source>
        <dbReference type="Proteomes" id="UP000659904"/>
    </source>
</evidence>
<comment type="catalytic activity">
    <reaction evidence="1">
        <text>3'-dephospho-CoA + ATP = 2'-(5''-triphospho-alpha-D-ribosyl)-3'-dephospho-CoA + adenine</text>
        <dbReference type="Rhea" id="RHEA:15117"/>
        <dbReference type="ChEBI" id="CHEBI:16708"/>
        <dbReference type="ChEBI" id="CHEBI:30616"/>
        <dbReference type="ChEBI" id="CHEBI:57328"/>
        <dbReference type="ChEBI" id="CHEBI:61378"/>
        <dbReference type="EC" id="2.4.2.52"/>
    </reaction>
</comment>
<evidence type="ECO:0000256" key="3">
    <source>
        <dbReference type="ARBA" id="ARBA00022679"/>
    </source>
</evidence>
<reference evidence="6 7" key="1">
    <citation type="submission" date="2021-01" db="EMBL/GenBank/DDBJ databases">
        <title>Whole genome shotgun sequence of Catellatospora citrea NBRC 14495.</title>
        <authorList>
            <person name="Komaki H."/>
            <person name="Tamura T."/>
        </authorList>
    </citation>
    <scope>NUCLEOTIDE SEQUENCE [LARGE SCALE GENOMIC DNA]</scope>
    <source>
        <strain evidence="6 7">NBRC 14495</strain>
    </source>
</reference>